<dbReference type="InterPro" id="IPR047215">
    <property type="entry name" value="Galactose_mutarotase-like"/>
</dbReference>
<sequence>MPVSAERFGTTPDGEEVDRYTLSVGQIRLQVLSYGGAVCAIEAPDREGRLANVVLGLPTLAGYVHRSPYFGCITGRYANRIAGGRFTLDGRPYHIPLNDGPHAIHGGGIGLDKRVWKVEECGDAAIRLHHTSPDGDQGFPGTLDLSVGYTLSEDGQWRIDYAATTDAPTVLNLTNHSYFNLAGEGSGDVYRHVVQIDADRYTPVGPGQIPTGTIEQVAGTPLDFTSPTEVGTRIRDGFPQLVTGHGYDHNYVLRGGDVAARVVEPESGRTLSVRTTEPGMQFYTGNFLDGTLVGPAGRAYRQGDGLALETQHFPDSPNQPNFPSTVLRPGQEFRSTTVYTFGVE</sequence>
<evidence type="ECO:0000256" key="2">
    <source>
        <dbReference type="ARBA" id="ARBA00005028"/>
    </source>
</evidence>
<comment type="catalytic activity">
    <reaction evidence="1 8">
        <text>alpha-D-glucose = beta-D-glucose</text>
        <dbReference type="Rhea" id="RHEA:10264"/>
        <dbReference type="ChEBI" id="CHEBI:15903"/>
        <dbReference type="ChEBI" id="CHEBI:17925"/>
        <dbReference type="EC" id="5.1.3.3"/>
    </reaction>
</comment>
<dbReference type="InterPro" id="IPR018052">
    <property type="entry name" value="Ald1_epimerase_CS"/>
</dbReference>
<dbReference type="GO" id="GO:0005737">
    <property type="term" value="C:cytoplasm"/>
    <property type="evidence" value="ECO:0007669"/>
    <property type="project" value="TreeGrafter"/>
</dbReference>
<feature type="binding site" evidence="11">
    <location>
        <begin position="79"/>
        <end position="80"/>
    </location>
    <ligand>
        <name>beta-D-galactose</name>
        <dbReference type="ChEBI" id="CHEBI:27667"/>
    </ligand>
</feature>
<evidence type="ECO:0000256" key="7">
    <source>
        <dbReference type="ARBA" id="ARBA00023277"/>
    </source>
</evidence>
<evidence type="ECO:0000256" key="5">
    <source>
        <dbReference type="ARBA" id="ARBA00014165"/>
    </source>
</evidence>
<dbReference type="AlphaFoldDB" id="A0A8J3VU61"/>
<dbReference type="GO" id="GO:0006006">
    <property type="term" value="P:glucose metabolic process"/>
    <property type="evidence" value="ECO:0007669"/>
    <property type="project" value="TreeGrafter"/>
</dbReference>
<feature type="active site" description="Proton acceptor" evidence="9">
    <location>
        <position position="309"/>
    </location>
</feature>
<evidence type="ECO:0000256" key="6">
    <source>
        <dbReference type="ARBA" id="ARBA00023235"/>
    </source>
</evidence>
<evidence type="ECO:0000256" key="11">
    <source>
        <dbReference type="PIRSR" id="PIRSR005096-3"/>
    </source>
</evidence>
<gene>
    <name evidence="12" type="ORF">Raf01_65730</name>
</gene>
<dbReference type="Proteomes" id="UP000642748">
    <property type="component" value="Unassembled WGS sequence"/>
</dbReference>
<dbReference type="CDD" id="cd09019">
    <property type="entry name" value="galactose_mutarotase_like"/>
    <property type="match status" value="1"/>
</dbReference>
<dbReference type="PROSITE" id="PS00545">
    <property type="entry name" value="ALDOSE_1_EPIMERASE"/>
    <property type="match status" value="1"/>
</dbReference>
<dbReference type="Gene3D" id="2.70.98.10">
    <property type="match status" value="1"/>
</dbReference>
<evidence type="ECO:0000256" key="10">
    <source>
        <dbReference type="PIRSR" id="PIRSR005096-2"/>
    </source>
</evidence>
<dbReference type="InterPro" id="IPR014718">
    <property type="entry name" value="GH-type_carb-bd"/>
</dbReference>
<dbReference type="PANTHER" id="PTHR10091:SF0">
    <property type="entry name" value="GALACTOSE MUTAROTASE"/>
    <property type="match status" value="1"/>
</dbReference>
<protein>
    <recommendedName>
        <fullName evidence="5 8">Aldose 1-epimerase</fullName>
        <ecNumber evidence="4 8">5.1.3.3</ecNumber>
    </recommendedName>
</protein>
<dbReference type="PIRSF" id="PIRSF005096">
    <property type="entry name" value="GALM"/>
    <property type="match status" value="1"/>
</dbReference>
<dbReference type="InterPro" id="IPR008183">
    <property type="entry name" value="Aldose_1/G6P_1-epimerase"/>
</dbReference>
<evidence type="ECO:0000313" key="12">
    <source>
        <dbReference type="EMBL" id="GIH18401.1"/>
    </source>
</evidence>
<dbReference type="PANTHER" id="PTHR10091">
    <property type="entry name" value="ALDOSE-1-EPIMERASE"/>
    <property type="match status" value="1"/>
</dbReference>
<keyword evidence="6 8" id="KW-0413">Isomerase</keyword>
<comment type="caution">
    <text evidence="12">The sequence shown here is derived from an EMBL/GenBank/DDBJ whole genome shotgun (WGS) entry which is preliminary data.</text>
</comment>
<dbReference type="UniPathway" id="UPA00242"/>
<evidence type="ECO:0000256" key="4">
    <source>
        <dbReference type="ARBA" id="ARBA00013185"/>
    </source>
</evidence>
<keyword evidence="13" id="KW-1185">Reference proteome</keyword>
<proteinExistence type="inferred from homology"/>
<dbReference type="InterPro" id="IPR011013">
    <property type="entry name" value="Gal_mutarotase_sf_dom"/>
</dbReference>
<dbReference type="NCBIfam" id="NF008277">
    <property type="entry name" value="PRK11055.1"/>
    <property type="match status" value="1"/>
</dbReference>
<dbReference type="EMBL" id="BONZ01000066">
    <property type="protein sequence ID" value="GIH18401.1"/>
    <property type="molecule type" value="Genomic_DNA"/>
</dbReference>
<feature type="active site" description="Proton donor" evidence="9">
    <location>
        <position position="176"/>
    </location>
</feature>
<dbReference type="GO" id="GO:0004034">
    <property type="term" value="F:aldose 1-epimerase activity"/>
    <property type="evidence" value="ECO:0007669"/>
    <property type="project" value="UniProtKB-EC"/>
</dbReference>
<organism evidence="12 13">
    <name type="scientific">Rugosimonospora africana</name>
    <dbReference type="NCBI Taxonomy" id="556532"/>
    <lineage>
        <taxon>Bacteria</taxon>
        <taxon>Bacillati</taxon>
        <taxon>Actinomycetota</taxon>
        <taxon>Actinomycetes</taxon>
        <taxon>Micromonosporales</taxon>
        <taxon>Micromonosporaceae</taxon>
        <taxon>Rugosimonospora</taxon>
    </lineage>
</organism>
<comment type="pathway">
    <text evidence="2 8">Carbohydrate metabolism; hexose metabolism.</text>
</comment>
<evidence type="ECO:0000313" key="13">
    <source>
        <dbReference type="Proteomes" id="UP000642748"/>
    </source>
</evidence>
<dbReference type="EC" id="5.1.3.3" evidence="4 8"/>
<accession>A0A8J3VU61</accession>
<dbReference type="SUPFAM" id="SSF74650">
    <property type="entry name" value="Galactose mutarotase-like"/>
    <property type="match status" value="1"/>
</dbReference>
<dbReference type="InterPro" id="IPR015443">
    <property type="entry name" value="Aldose_1-epimerase"/>
</dbReference>
<evidence type="ECO:0000256" key="8">
    <source>
        <dbReference type="PIRNR" id="PIRNR005096"/>
    </source>
</evidence>
<name>A0A8J3VU61_9ACTN</name>
<dbReference type="GO" id="GO:0030246">
    <property type="term" value="F:carbohydrate binding"/>
    <property type="evidence" value="ECO:0007669"/>
    <property type="project" value="InterPro"/>
</dbReference>
<comment type="similarity">
    <text evidence="3 8">Belongs to the aldose epimerase family.</text>
</comment>
<evidence type="ECO:0000256" key="3">
    <source>
        <dbReference type="ARBA" id="ARBA00006206"/>
    </source>
</evidence>
<keyword evidence="7 8" id="KW-0119">Carbohydrate metabolism</keyword>
<dbReference type="GO" id="GO:0033499">
    <property type="term" value="P:galactose catabolic process via UDP-galactose, Leloir pathway"/>
    <property type="evidence" value="ECO:0007669"/>
    <property type="project" value="TreeGrafter"/>
</dbReference>
<evidence type="ECO:0000256" key="9">
    <source>
        <dbReference type="PIRSR" id="PIRSR005096-1"/>
    </source>
</evidence>
<reference evidence="12" key="1">
    <citation type="submission" date="2021-01" db="EMBL/GenBank/DDBJ databases">
        <title>Whole genome shotgun sequence of Rugosimonospora africana NBRC 104875.</title>
        <authorList>
            <person name="Komaki H."/>
            <person name="Tamura T."/>
        </authorList>
    </citation>
    <scope>NUCLEOTIDE SEQUENCE</scope>
    <source>
        <strain evidence="12">NBRC 104875</strain>
    </source>
</reference>
<dbReference type="Pfam" id="PF01263">
    <property type="entry name" value="Aldose_epim"/>
    <property type="match status" value="1"/>
</dbReference>
<evidence type="ECO:0000256" key="1">
    <source>
        <dbReference type="ARBA" id="ARBA00001614"/>
    </source>
</evidence>
<feature type="binding site" evidence="10">
    <location>
        <position position="248"/>
    </location>
    <ligand>
        <name>beta-D-galactose</name>
        <dbReference type="ChEBI" id="CHEBI:27667"/>
    </ligand>
</feature>
<feature type="binding site" evidence="11">
    <location>
        <begin position="176"/>
        <end position="178"/>
    </location>
    <ligand>
        <name>beta-D-galactose</name>
        <dbReference type="ChEBI" id="CHEBI:27667"/>
    </ligand>
</feature>
<dbReference type="RefSeq" id="WP_203921910.1">
    <property type="nucleotide sequence ID" value="NZ_BONZ01000066.1"/>
</dbReference>